<sequence length="92" mass="10048">MASQYVLSQAVRRHGWGWSNPRPWETTYQALREADLLGGETDPASVWTNEYLDADYRYVGEYAAQVSPPEATTSGGTTAEETTTGTTSGGRN</sequence>
<protein>
    <submittedName>
        <fullName evidence="2">Uncharacterized protein</fullName>
    </submittedName>
</protein>
<feature type="region of interest" description="Disordered" evidence="1">
    <location>
        <begin position="67"/>
        <end position="92"/>
    </location>
</feature>
<evidence type="ECO:0000313" key="3">
    <source>
        <dbReference type="Proteomes" id="UP001596407"/>
    </source>
</evidence>
<evidence type="ECO:0000313" key="2">
    <source>
        <dbReference type="EMBL" id="MFC7080602.1"/>
    </source>
</evidence>
<dbReference type="AlphaFoldDB" id="A0ABD5WJ67"/>
<dbReference type="Proteomes" id="UP001596407">
    <property type="component" value="Unassembled WGS sequence"/>
</dbReference>
<dbReference type="Gene3D" id="3.40.190.10">
    <property type="entry name" value="Periplasmic binding protein-like II"/>
    <property type="match status" value="1"/>
</dbReference>
<dbReference type="RefSeq" id="WP_382209804.1">
    <property type="nucleotide sequence ID" value="NZ_JBHSZH010000005.1"/>
</dbReference>
<proteinExistence type="predicted"/>
<accession>A0ABD5WJ67</accession>
<comment type="caution">
    <text evidence="2">The sequence shown here is derived from an EMBL/GenBank/DDBJ whole genome shotgun (WGS) entry which is preliminary data.</text>
</comment>
<name>A0ABD5WJ67_9EURY</name>
<reference evidence="2 3" key="1">
    <citation type="journal article" date="2019" name="Int. J. Syst. Evol. Microbiol.">
        <title>The Global Catalogue of Microorganisms (GCM) 10K type strain sequencing project: providing services to taxonomists for standard genome sequencing and annotation.</title>
        <authorList>
            <consortium name="The Broad Institute Genomics Platform"/>
            <consortium name="The Broad Institute Genome Sequencing Center for Infectious Disease"/>
            <person name="Wu L."/>
            <person name="Ma J."/>
        </authorList>
    </citation>
    <scope>NUCLEOTIDE SEQUENCE [LARGE SCALE GENOMIC DNA]</scope>
    <source>
        <strain evidence="2 3">DT72</strain>
    </source>
</reference>
<gene>
    <name evidence="2" type="ORF">ACFQJ6_11185</name>
</gene>
<keyword evidence="3" id="KW-1185">Reference proteome</keyword>
<organism evidence="2 3">
    <name type="scientific">Halorussus caseinilyticus</name>
    <dbReference type="NCBI Taxonomy" id="3034025"/>
    <lineage>
        <taxon>Archaea</taxon>
        <taxon>Methanobacteriati</taxon>
        <taxon>Methanobacteriota</taxon>
        <taxon>Stenosarchaea group</taxon>
        <taxon>Halobacteria</taxon>
        <taxon>Halobacteriales</taxon>
        <taxon>Haladaptataceae</taxon>
        <taxon>Halorussus</taxon>
    </lineage>
</organism>
<dbReference type="EMBL" id="JBHSZH010000005">
    <property type="protein sequence ID" value="MFC7080602.1"/>
    <property type="molecule type" value="Genomic_DNA"/>
</dbReference>
<feature type="compositionally biased region" description="Low complexity" evidence="1">
    <location>
        <begin position="71"/>
        <end position="86"/>
    </location>
</feature>
<evidence type="ECO:0000256" key="1">
    <source>
        <dbReference type="SAM" id="MobiDB-lite"/>
    </source>
</evidence>